<evidence type="ECO:0000256" key="6">
    <source>
        <dbReference type="ARBA" id="ARBA00023136"/>
    </source>
</evidence>
<dbReference type="GO" id="GO:0015276">
    <property type="term" value="F:ligand-gated monoatomic ion channel activity"/>
    <property type="evidence" value="ECO:0007669"/>
    <property type="project" value="InterPro"/>
</dbReference>
<feature type="transmembrane region" description="Helical" evidence="9">
    <location>
        <begin position="230"/>
        <end position="255"/>
    </location>
</feature>
<dbReference type="InterPro" id="IPR001320">
    <property type="entry name" value="Iontro_rcpt_C"/>
</dbReference>
<dbReference type="AlphaFoldDB" id="A0A8J2WCQ4"/>
<keyword evidence="13" id="KW-1185">Reference proteome</keyword>
<dbReference type="PANTHER" id="PTHR42643">
    <property type="entry name" value="IONOTROPIC RECEPTOR 20A-RELATED"/>
    <property type="match status" value="1"/>
</dbReference>
<evidence type="ECO:0000256" key="4">
    <source>
        <dbReference type="ARBA" id="ARBA00022692"/>
    </source>
</evidence>
<feature type="transmembrane region" description="Helical" evidence="9">
    <location>
        <begin position="430"/>
        <end position="452"/>
    </location>
</feature>
<accession>A0A8J2WCQ4</accession>
<keyword evidence="4 9" id="KW-0812">Transmembrane</keyword>
<sequence length="473" mass="53780">MPGLFTLVIFIVCYHIQNLSLASSSNSNTLNGQHLHIIWPRWKGNPKGLTGPLMGGVIIDTFAERFNFTYEMVRVTENRLEPLGNARGLFNYLWDKKCDLLLIGVGLTYERFKVVDVTIPVVFEPYRFLIPVQGDASNVDAVIKPFQWPVWLGLLISIMTVIVVLQLLELYLDYRSPSQIDSSEDGQRNKKNPKGWLHYVRQIGKHYIYVFGNLFSQGGPCSSRRLAFRIVAGVWCLAAFIFVQSYTSILFTYIMTPVNQPLINSVYDLVERSDVQFLIRKGSTLNRFISDPNATGILVKLRKKRDAFPDSECILISDCINKIKPGSRYTFADVISAQLEAIKGHYDATQKCDIQLASEPFLTVFASLALQKNSRYTDTINQGIMEFQQSGFFYLWEDWFNPMPPKCLANTKGRNQKHQTKPSAISLKNLTGAFVVLLTGFSLSVLAFLFELNNLHTLKSKLADVISKKERRR</sequence>
<keyword evidence="5 9" id="KW-1133">Transmembrane helix</keyword>
<dbReference type="FunFam" id="1.10.287.70:FF:000302">
    <property type="entry name" value="Uncharacterized protein"/>
    <property type="match status" value="1"/>
</dbReference>
<evidence type="ECO:0000256" key="7">
    <source>
        <dbReference type="ARBA" id="ARBA00023170"/>
    </source>
</evidence>
<comment type="subcellular location">
    <subcellularLocation>
        <location evidence="1">Cell membrane</location>
        <topology evidence="1">Multi-pass membrane protein</topology>
    </subcellularLocation>
</comment>
<evidence type="ECO:0000256" key="5">
    <source>
        <dbReference type="ARBA" id="ARBA00022989"/>
    </source>
</evidence>
<dbReference type="Gene3D" id="3.40.190.10">
    <property type="entry name" value="Periplasmic binding protein-like II"/>
    <property type="match status" value="1"/>
</dbReference>
<evidence type="ECO:0000256" key="2">
    <source>
        <dbReference type="ARBA" id="ARBA00008685"/>
    </source>
</evidence>
<evidence type="ECO:0000256" key="10">
    <source>
        <dbReference type="SAM" id="SignalP"/>
    </source>
</evidence>
<comment type="caution">
    <text evidence="12">The sequence shown here is derived from an EMBL/GenBank/DDBJ whole genome shotgun (WGS) entry which is preliminary data.</text>
</comment>
<dbReference type="Gene3D" id="1.10.287.70">
    <property type="match status" value="1"/>
</dbReference>
<feature type="chain" id="PRO_5035239146" description="Ionotropic glutamate receptor C-terminal domain-containing protein" evidence="10">
    <location>
        <begin position="23"/>
        <end position="473"/>
    </location>
</feature>
<dbReference type="SUPFAM" id="SSF53850">
    <property type="entry name" value="Periplasmic binding protein-like II"/>
    <property type="match status" value="1"/>
</dbReference>
<keyword evidence="10" id="KW-0732">Signal</keyword>
<feature type="domain" description="Ionotropic glutamate receptor C-terminal" evidence="11">
    <location>
        <begin position="148"/>
        <end position="441"/>
    </location>
</feature>
<evidence type="ECO:0000256" key="1">
    <source>
        <dbReference type="ARBA" id="ARBA00004651"/>
    </source>
</evidence>
<dbReference type="GO" id="GO:0005886">
    <property type="term" value="C:plasma membrane"/>
    <property type="evidence" value="ECO:0007669"/>
    <property type="project" value="UniProtKB-SubCell"/>
</dbReference>
<evidence type="ECO:0000259" key="11">
    <source>
        <dbReference type="Pfam" id="PF00060"/>
    </source>
</evidence>
<evidence type="ECO:0000256" key="3">
    <source>
        <dbReference type="ARBA" id="ARBA00022475"/>
    </source>
</evidence>
<evidence type="ECO:0000256" key="9">
    <source>
        <dbReference type="SAM" id="Phobius"/>
    </source>
</evidence>
<dbReference type="GO" id="GO:0050906">
    <property type="term" value="P:detection of stimulus involved in sensory perception"/>
    <property type="evidence" value="ECO:0007669"/>
    <property type="project" value="UniProtKB-ARBA"/>
</dbReference>
<dbReference type="PANTHER" id="PTHR42643:SF24">
    <property type="entry name" value="IONOTROPIC RECEPTOR 60A"/>
    <property type="match status" value="1"/>
</dbReference>
<keyword evidence="6 9" id="KW-0472">Membrane</keyword>
<dbReference type="Pfam" id="PF00060">
    <property type="entry name" value="Lig_chan"/>
    <property type="match status" value="1"/>
</dbReference>
<gene>
    <name evidence="12" type="ORF">DGAL_LOCUS4181</name>
</gene>
<dbReference type="InterPro" id="IPR052192">
    <property type="entry name" value="Insect_Ionotropic_Sensory_Rcpt"/>
</dbReference>
<comment type="similarity">
    <text evidence="2">Belongs to the glutamate-gated ion channel (TC 1.A.10.1) family.</text>
</comment>
<reference evidence="12" key="1">
    <citation type="submission" date="2021-11" db="EMBL/GenBank/DDBJ databases">
        <authorList>
            <person name="Schell T."/>
        </authorList>
    </citation>
    <scope>NUCLEOTIDE SEQUENCE</scope>
    <source>
        <strain evidence="12">M5</strain>
    </source>
</reference>
<organism evidence="12 13">
    <name type="scientific">Daphnia galeata</name>
    <dbReference type="NCBI Taxonomy" id="27404"/>
    <lineage>
        <taxon>Eukaryota</taxon>
        <taxon>Metazoa</taxon>
        <taxon>Ecdysozoa</taxon>
        <taxon>Arthropoda</taxon>
        <taxon>Crustacea</taxon>
        <taxon>Branchiopoda</taxon>
        <taxon>Diplostraca</taxon>
        <taxon>Cladocera</taxon>
        <taxon>Anomopoda</taxon>
        <taxon>Daphniidae</taxon>
        <taxon>Daphnia</taxon>
    </lineage>
</organism>
<keyword evidence="3" id="KW-1003">Cell membrane</keyword>
<protein>
    <recommendedName>
        <fullName evidence="11">Ionotropic glutamate receptor C-terminal domain-containing protein</fullName>
    </recommendedName>
</protein>
<dbReference type="EMBL" id="CAKKLH010000068">
    <property type="protein sequence ID" value="CAH0101820.1"/>
    <property type="molecule type" value="Genomic_DNA"/>
</dbReference>
<name>A0A8J2WCQ4_9CRUS</name>
<dbReference type="OrthoDB" id="6500454at2759"/>
<keyword evidence="8" id="KW-0325">Glycoprotein</keyword>
<evidence type="ECO:0000313" key="13">
    <source>
        <dbReference type="Proteomes" id="UP000789390"/>
    </source>
</evidence>
<proteinExistence type="inferred from homology"/>
<feature type="signal peptide" evidence="10">
    <location>
        <begin position="1"/>
        <end position="22"/>
    </location>
</feature>
<dbReference type="Proteomes" id="UP000789390">
    <property type="component" value="Unassembled WGS sequence"/>
</dbReference>
<keyword evidence="7" id="KW-0675">Receptor</keyword>
<evidence type="ECO:0000256" key="8">
    <source>
        <dbReference type="ARBA" id="ARBA00023180"/>
    </source>
</evidence>
<evidence type="ECO:0000313" key="12">
    <source>
        <dbReference type="EMBL" id="CAH0101820.1"/>
    </source>
</evidence>
<feature type="transmembrane region" description="Helical" evidence="9">
    <location>
        <begin position="148"/>
        <end position="168"/>
    </location>
</feature>